<feature type="compositionally biased region" description="Basic residues" evidence="1">
    <location>
        <begin position="1"/>
        <end position="13"/>
    </location>
</feature>
<keyword evidence="3" id="KW-1185">Reference proteome</keyword>
<protein>
    <submittedName>
        <fullName evidence="2">Uncharacterized protein</fullName>
    </submittedName>
</protein>
<feature type="region of interest" description="Disordered" evidence="1">
    <location>
        <begin position="372"/>
        <end position="408"/>
    </location>
</feature>
<gene>
    <name evidence="2" type="ORF">BDV34DRAFT_102021</name>
</gene>
<evidence type="ECO:0000256" key="1">
    <source>
        <dbReference type="SAM" id="MobiDB-lite"/>
    </source>
</evidence>
<dbReference type="AlphaFoldDB" id="A0A5N6DJX5"/>
<evidence type="ECO:0000313" key="2">
    <source>
        <dbReference type="EMBL" id="KAB8205396.1"/>
    </source>
</evidence>
<dbReference type="VEuPathDB" id="FungiDB:BDV34DRAFT_102021"/>
<dbReference type="Proteomes" id="UP000326532">
    <property type="component" value="Unassembled WGS sequence"/>
</dbReference>
<evidence type="ECO:0000313" key="3">
    <source>
        <dbReference type="Proteomes" id="UP000326532"/>
    </source>
</evidence>
<name>A0A5N6DJX5_ASPPA</name>
<proteinExistence type="predicted"/>
<feature type="compositionally biased region" description="Basic and acidic residues" evidence="1">
    <location>
        <begin position="379"/>
        <end position="396"/>
    </location>
</feature>
<sequence>MRRIISRLRHSMRRSASSTQDPTPDPSLSAAAAQVGPHSTSSQSKGAALVPVSEDPGRKLNGDIIYRNAPVEDLPPEVRHHLLSMLELETLKALLYASPVYHQQYLLARKRLLCESLETTLRSATIDAYAVYQSGLADFLHSRTKEKVNMFLQSYQDQRGLYPYSIPSEMCGIDELVDLAASYFSIVKPLAQYYTSWALGNLAAETDKPRSDEPLSKMEETRLIRALYRFQLCCNLFGVGCHKSSQIQRLSFDSVEIGTIFLDLFEPWEVEEICCIYTFAKERYNQIFNDIRWDVHEENPKFEGQRPPTPEGAFDLDNSWIRDSLLKGTISCGLDLLHMVIFEIKDHTHLVTTMQQHISWPTGNFLEGEALGESAQSQRRQEHPSNRDLRQERRDPLPFQGDEVPDTNGVRPPLAWTLIWRGSYSNLYGYYVQDVIRRWGYIMWDATRLDRTGAKELLARQWEADWGDTDPRDNLL</sequence>
<dbReference type="OMA" id="KERYNQI"/>
<accession>A0A5N6DJX5</accession>
<reference evidence="2 3" key="1">
    <citation type="submission" date="2019-04" db="EMBL/GenBank/DDBJ databases">
        <title>Fungal friends and foes A comparative genomics study of 23 Aspergillus species from section Flavi.</title>
        <authorList>
            <consortium name="DOE Joint Genome Institute"/>
            <person name="Kjaerbolling I."/>
            <person name="Vesth T.C."/>
            <person name="Frisvad J.C."/>
            <person name="Nybo J.L."/>
            <person name="Theobald S."/>
            <person name="Kildgaard S."/>
            <person name="Petersen T.I."/>
            <person name="Kuo A."/>
            <person name="Sato A."/>
            <person name="Lyhne E.K."/>
            <person name="Kogle M.E."/>
            <person name="Wiebenga A."/>
            <person name="Kun R.S."/>
            <person name="Lubbers R.J."/>
            <person name="Makela M.R."/>
            <person name="Barry K."/>
            <person name="Chovatia M."/>
            <person name="Clum A."/>
            <person name="Daum C."/>
            <person name="Haridas S."/>
            <person name="He G."/>
            <person name="LaButti K."/>
            <person name="Lipzen A."/>
            <person name="Mondo S."/>
            <person name="Pangilinan J."/>
            <person name="Riley R."/>
            <person name="Salamov A."/>
            <person name="Simmons B.A."/>
            <person name="Magnuson J.K."/>
            <person name="Henrissat B."/>
            <person name="Mortensen U.H."/>
            <person name="Larsen T.O."/>
            <person name="De vries R.P."/>
            <person name="Grigoriev I.V."/>
            <person name="Machida M."/>
            <person name="Baker S.E."/>
            <person name="Andersen M.R."/>
        </authorList>
    </citation>
    <scope>NUCLEOTIDE SEQUENCE [LARGE SCALE GENOMIC DNA]</scope>
    <source>
        <strain evidence="2 3">CBS 117618</strain>
    </source>
</reference>
<dbReference type="EMBL" id="ML734971">
    <property type="protein sequence ID" value="KAB8205396.1"/>
    <property type="molecule type" value="Genomic_DNA"/>
</dbReference>
<organism evidence="2 3">
    <name type="scientific">Aspergillus parasiticus</name>
    <dbReference type="NCBI Taxonomy" id="5067"/>
    <lineage>
        <taxon>Eukaryota</taxon>
        <taxon>Fungi</taxon>
        <taxon>Dikarya</taxon>
        <taxon>Ascomycota</taxon>
        <taxon>Pezizomycotina</taxon>
        <taxon>Eurotiomycetes</taxon>
        <taxon>Eurotiomycetidae</taxon>
        <taxon>Eurotiales</taxon>
        <taxon>Aspergillaceae</taxon>
        <taxon>Aspergillus</taxon>
        <taxon>Aspergillus subgen. Circumdati</taxon>
    </lineage>
</organism>
<feature type="region of interest" description="Disordered" evidence="1">
    <location>
        <begin position="1"/>
        <end position="55"/>
    </location>
</feature>